<organism evidence="3 4">
    <name type="scientific">Candidatus Mediterraneibacter faecigallinarum</name>
    <dbReference type="NCBI Taxonomy" id="2838669"/>
    <lineage>
        <taxon>Bacteria</taxon>
        <taxon>Bacillati</taxon>
        <taxon>Bacillota</taxon>
        <taxon>Clostridia</taxon>
        <taxon>Lachnospirales</taxon>
        <taxon>Lachnospiraceae</taxon>
        <taxon>Mediterraneibacter</taxon>
    </lineage>
</organism>
<proteinExistence type="predicted"/>
<feature type="transmembrane region" description="Helical" evidence="2">
    <location>
        <begin position="251"/>
        <end position="272"/>
    </location>
</feature>
<dbReference type="PANTHER" id="PTHR41771:SF1">
    <property type="entry name" value="MEMBRANE PROTEIN"/>
    <property type="match status" value="1"/>
</dbReference>
<dbReference type="Proteomes" id="UP000823894">
    <property type="component" value="Unassembled WGS sequence"/>
</dbReference>
<reference evidence="3" key="1">
    <citation type="journal article" date="2021" name="PeerJ">
        <title>Extensive microbial diversity within the chicken gut microbiome revealed by metagenomics and culture.</title>
        <authorList>
            <person name="Gilroy R."/>
            <person name="Ravi A."/>
            <person name="Getino M."/>
            <person name="Pursley I."/>
            <person name="Horton D.L."/>
            <person name="Alikhan N.F."/>
            <person name="Baker D."/>
            <person name="Gharbi K."/>
            <person name="Hall N."/>
            <person name="Watson M."/>
            <person name="Adriaenssens E.M."/>
            <person name="Foster-Nyarko E."/>
            <person name="Jarju S."/>
            <person name="Secka A."/>
            <person name="Antonio M."/>
            <person name="Oren A."/>
            <person name="Chaudhuri R.R."/>
            <person name="La Ragione R."/>
            <person name="Hildebrand F."/>
            <person name="Pallen M.J."/>
        </authorList>
    </citation>
    <scope>NUCLEOTIDE SEQUENCE</scope>
    <source>
        <strain evidence="3">ChiGjej1B1-1692</strain>
    </source>
</reference>
<dbReference type="PANTHER" id="PTHR41771">
    <property type="entry name" value="MEMBRANE PROTEIN-RELATED"/>
    <property type="match status" value="1"/>
</dbReference>
<evidence type="ECO:0000313" key="4">
    <source>
        <dbReference type="Proteomes" id="UP000823894"/>
    </source>
</evidence>
<feature type="transmembrane region" description="Helical" evidence="2">
    <location>
        <begin position="149"/>
        <end position="168"/>
    </location>
</feature>
<dbReference type="AlphaFoldDB" id="A0A9D2NYD3"/>
<feature type="transmembrane region" description="Helical" evidence="2">
    <location>
        <begin position="174"/>
        <end position="193"/>
    </location>
</feature>
<feature type="transmembrane region" description="Helical" evidence="2">
    <location>
        <begin position="200"/>
        <end position="220"/>
    </location>
</feature>
<keyword evidence="2" id="KW-0472">Membrane</keyword>
<evidence type="ECO:0000256" key="1">
    <source>
        <dbReference type="SAM" id="MobiDB-lite"/>
    </source>
</evidence>
<name>A0A9D2NYD3_9FIRM</name>
<protein>
    <submittedName>
        <fullName evidence="3">YibE/F family protein</fullName>
    </submittedName>
</protein>
<feature type="transmembrane region" description="Helical" evidence="2">
    <location>
        <begin position="309"/>
        <end position="327"/>
    </location>
</feature>
<accession>A0A9D2NYD3</accession>
<feature type="region of interest" description="Disordered" evidence="1">
    <location>
        <begin position="384"/>
        <end position="404"/>
    </location>
</feature>
<feature type="transmembrane region" description="Helical" evidence="2">
    <location>
        <begin position="347"/>
        <end position="369"/>
    </location>
</feature>
<sequence>MQWIKKHKRHIIILLITAVFAIFLYRYNQIERIGLYDTEGKTFEKARVVEILQDNETESGNQIGNQVVSLELLSGDYRGNTVEAVSSSSYLYGAHCEPGMRVIAEVNESDDSLYVTVYSYDRTWMLYAIVLLFLITLCVIGGKQGFHSAVALVFTFVCIVFLFLPMIYRGISPIFAAIVVAVLTTFVTMYLIGGISSKSVTSMIGTVAGVGISGILAVLFGRLTQISGYNVAEIEQLEYVGQMTDVKIGELLYAGILISTLGAVMDVAMSVASTINEIHYRNPDLSRKELFTSGIRVGKDMMGTMSNTLILAFTGSSINTLVFMYVYNYTAVQITNMYSIGIEVIQGIASTMGVILTVPLVSAICAWHLKLKKRGEMAVRVSEEIGQAQSSEQKDNKAQEEGMA</sequence>
<keyword evidence="2" id="KW-1133">Transmembrane helix</keyword>
<feature type="transmembrane region" description="Helical" evidence="2">
    <location>
        <begin position="124"/>
        <end position="142"/>
    </location>
</feature>
<dbReference type="InterPro" id="IPR012507">
    <property type="entry name" value="YibE_F"/>
</dbReference>
<feature type="transmembrane region" description="Helical" evidence="2">
    <location>
        <begin position="12"/>
        <end position="28"/>
    </location>
</feature>
<evidence type="ECO:0000313" key="3">
    <source>
        <dbReference type="EMBL" id="HJC39605.1"/>
    </source>
</evidence>
<gene>
    <name evidence="3" type="ORF">H9757_11185</name>
</gene>
<dbReference type="Pfam" id="PF07907">
    <property type="entry name" value="YibE_F"/>
    <property type="match status" value="1"/>
</dbReference>
<evidence type="ECO:0000256" key="2">
    <source>
        <dbReference type="SAM" id="Phobius"/>
    </source>
</evidence>
<comment type="caution">
    <text evidence="3">The sequence shown here is derived from an EMBL/GenBank/DDBJ whole genome shotgun (WGS) entry which is preliminary data.</text>
</comment>
<feature type="compositionally biased region" description="Basic and acidic residues" evidence="1">
    <location>
        <begin position="392"/>
        <end position="404"/>
    </location>
</feature>
<dbReference type="EMBL" id="DWWK01000184">
    <property type="protein sequence ID" value="HJC39605.1"/>
    <property type="molecule type" value="Genomic_DNA"/>
</dbReference>
<keyword evidence="2" id="KW-0812">Transmembrane</keyword>
<reference evidence="3" key="2">
    <citation type="submission" date="2021-04" db="EMBL/GenBank/DDBJ databases">
        <authorList>
            <person name="Gilroy R."/>
        </authorList>
    </citation>
    <scope>NUCLEOTIDE SEQUENCE</scope>
    <source>
        <strain evidence="3">ChiGjej1B1-1692</strain>
    </source>
</reference>